<dbReference type="AlphaFoldDB" id="A0A8T1WX55"/>
<name>A0A8T1WX55_9STRA</name>
<feature type="region of interest" description="Disordered" evidence="1">
    <location>
        <begin position="358"/>
        <end position="377"/>
    </location>
</feature>
<feature type="compositionally biased region" description="Basic and acidic residues" evidence="1">
    <location>
        <begin position="358"/>
        <end position="368"/>
    </location>
</feature>
<reference evidence="3" key="1">
    <citation type="submission" date="2021-02" db="EMBL/GenBank/DDBJ databases">
        <authorList>
            <person name="Palmer J.M."/>
        </authorList>
    </citation>
    <scope>NUCLEOTIDE SEQUENCE</scope>
    <source>
        <strain evidence="3">SCRP23</strain>
    </source>
</reference>
<dbReference type="EMBL" id="JAGDFL010000081">
    <property type="protein sequence ID" value="KAG7398427.1"/>
    <property type="molecule type" value="Genomic_DNA"/>
</dbReference>
<proteinExistence type="predicted"/>
<evidence type="ECO:0000259" key="2">
    <source>
        <dbReference type="PROSITE" id="PS50003"/>
    </source>
</evidence>
<protein>
    <recommendedName>
        <fullName evidence="2">PH domain-containing protein</fullName>
    </recommendedName>
</protein>
<feature type="domain" description="PH" evidence="2">
    <location>
        <begin position="1"/>
        <end position="122"/>
    </location>
</feature>
<evidence type="ECO:0000313" key="4">
    <source>
        <dbReference type="Proteomes" id="UP000693981"/>
    </source>
</evidence>
<dbReference type="OrthoDB" id="119777at2759"/>
<accession>A0A8T1WX55</accession>
<sequence>MEGFLDHLEAPSMAVMNKKIWTKRFFKINTAFHVLEFFTDTTQQDRKGKLELNGAIVATADELGELLNDSSIVVEKMRRFTFRITEAGTKKHHYLCADFGANTSSSRQYLEQWTRALRATISAQQEPSLSSATMGMGELNAKISSFMNHMHISARISNRRIENGKSIYVVTVKAWILERELVVNNAQEGDNYGSSGDDMSWQILEYSCAWKLQKSTDDLRNFDDQLRQRDGASLRDVVFPSSSMSSRLNLYSSEKQREADNLHRMQIYDYYLQSLLRLPAFSVFGSDASAILDAFFDISRHLASFRKLERELGQSMHLRDRKVVPWKNRERFEKLYKLHLQVIEAQQERARRLEMANEANHRKELRAERPRRHSHKHRYENLQKINAANVNPLPAPVKVDASAEESRPGESLREHIARIGHRLVTEAFEA</sequence>
<comment type="caution">
    <text evidence="3">The sequence shown here is derived from an EMBL/GenBank/DDBJ whole genome shotgun (WGS) entry which is preliminary data.</text>
</comment>
<evidence type="ECO:0000313" key="3">
    <source>
        <dbReference type="EMBL" id="KAG7398427.1"/>
    </source>
</evidence>
<dbReference type="InterPro" id="IPR001849">
    <property type="entry name" value="PH_domain"/>
</dbReference>
<keyword evidence="4" id="KW-1185">Reference proteome</keyword>
<organism evidence="3 4">
    <name type="scientific">Phytophthora boehmeriae</name>
    <dbReference type="NCBI Taxonomy" id="109152"/>
    <lineage>
        <taxon>Eukaryota</taxon>
        <taxon>Sar</taxon>
        <taxon>Stramenopiles</taxon>
        <taxon>Oomycota</taxon>
        <taxon>Peronosporomycetes</taxon>
        <taxon>Peronosporales</taxon>
        <taxon>Peronosporaceae</taxon>
        <taxon>Phytophthora</taxon>
    </lineage>
</organism>
<gene>
    <name evidence="3" type="ORF">PHYBOEH_011129</name>
</gene>
<dbReference type="Proteomes" id="UP000693981">
    <property type="component" value="Unassembled WGS sequence"/>
</dbReference>
<evidence type="ECO:0000256" key="1">
    <source>
        <dbReference type="SAM" id="MobiDB-lite"/>
    </source>
</evidence>
<dbReference type="PROSITE" id="PS50003">
    <property type="entry name" value="PH_DOMAIN"/>
    <property type="match status" value="1"/>
</dbReference>